<dbReference type="EMBL" id="ML736821">
    <property type="protein sequence ID" value="KAE8400084.1"/>
    <property type="molecule type" value="Genomic_DNA"/>
</dbReference>
<dbReference type="GeneID" id="43672715"/>
<dbReference type="RefSeq" id="XP_031937403.1">
    <property type="nucleotide sequence ID" value="XM_032088024.1"/>
</dbReference>
<organism evidence="3 4">
    <name type="scientific">Aspergillus pseudonomiae</name>
    <dbReference type="NCBI Taxonomy" id="1506151"/>
    <lineage>
        <taxon>Eukaryota</taxon>
        <taxon>Fungi</taxon>
        <taxon>Dikarya</taxon>
        <taxon>Ascomycota</taxon>
        <taxon>Pezizomycotina</taxon>
        <taxon>Eurotiomycetes</taxon>
        <taxon>Eurotiomycetidae</taxon>
        <taxon>Eurotiales</taxon>
        <taxon>Aspergillaceae</taxon>
        <taxon>Aspergillus</taxon>
        <taxon>Aspergillus subgen. Circumdati</taxon>
    </lineage>
</organism>
<dbReference type="SUPFAM" id="SSF57414">
    <property type="entry name" value="Hairpin loop containing domain-like"/>
    <property type="match status" value="1"/>
</dbReference>
<name>A0A5N7D130_9EURO</name>
<dbReference type="Gene3D" id="3.50.4.10">
    <property type="entry name" value="Hepatocyte Growth Factor"/>
    <property type="match status" value="1"/>
</dbReference>
<protein>
    <recommendedName>
        <fullName evidence="2">Apple domain-containing protein</fullName>
    </recommendedName>
</protein>
<dbReference type="Proteomes" id="UP000325579">
    <property type="component" value="Unassembled WGS sequence"/>
</dbReference>
<dbReference type="AlphaFoldDB" id="A0A5N7D130"/>
<dbReference type="Pfam" id="PF00024">
    <property type="entry name" value="PAN_1"/>
    <property type="match status" value="1"/>
</dbReference>
<evidence type="ECO:0000313" key="4">
    <source>
        <dbReference type="Proteomes" id="UP000325579"/>
    </source>
</evidence>
<dbReference type="OrthoDB" id="4388755at2759"/>
<feature type="compositionally biased region" description="Pro residues" evidence="1">
    <location>
        <begin position="1"/>
        <end position="11"/>
    </location>
</feature>
<gene>
    <name evidence="3" type="ORF">BDV37DRAFT_286944</name>
</gene>
<proteinExistence type="predicted"/>
<sequence>PGGNPQPPVFPQPSDISQPPVFPQPSGNPQPSDISQPPVFPQPSGNLQPPVFPQPSDNPQPPVFPQPSDVSQPPAPTPGNQQYVTTPKCPEDNDKVYPAPDGGFFKLQCSTHGWFGTLVKTTANTYQECIDTCSATDGCLAINWDSDNGALSQSKTCALMTSDKVGDTSCANHDYAYAVPPPTIPQTAELVPQCTTECPGADHRQYTSRNGEVFKMNCGKRHGAEYLTTLDRGSLKECMDACSELVPCHSVDYHARSKKCYLSNHQGEPIIDAPGFNSAYSIGCAGACEDKCCGDKNA</sequence>
<feature type="compositionally biased region" description="Pro residues" evidence="1">
    <location>
        <begin position="50"/>
        <end position="65"/>
    </location>
</feature>
<keyword evidence="4" id="KW-1185">Reference proteome</keyword>
<dbReference type="PROSITE" id="PS50948">
    <property type="entry name" value="PAN"/>
    <property type="match status" value="1"/>
</dbReference>
<accession>A0A5N7D130</accession>
<dbReference type="Pfam" id="PF14295">
    <property type="entry name" value="PAN_4"/>
    <property type="match status" value="1"/>
</dbReference>
<feature type="domain" description="Apple" evidence="2">
    <location>
        <begin position="198"/>
        <end position="284"/>
    </location>
</feature>
<evidence type="ECO:0000256" key="1">
    <source>
        <dbReference type="SAM" id="MobiDB-lite"/>
    </source>
</evidence>
<evidence type="ECO:0000313" key="3">
    <source>
        <dbReference type="EMBL" id="KAE8400084.1"/>
    </source>
</evidence>
<evidence type="ECO:0000259" key="2">
    <source>
        <dbReference type="PROSITE" id="PS50948"/>
    </source>
</evidence>
<dbReference type="InterPro" id="IPR003609">
    <property type="entry name" value="Pan_app"/>
</dbReference>
<feature type="region of interest" description="Disordered" evidence="1">
    <location>
        <begin position="1"/>
        <end position="95"/>
    </location>
</feature>
<reference evidence="3 4" key="1">
    <citation type="submission" date="2019-04" db="EMBL/GenBank/DDBJ databases">
        <authorList>
            <consortium name="DOE Joint Genome Institute"/>
            <person name="Mondo S."/>
            <person name="Kjaerbolling I."/>
            <person name="Vesth T."/>
            <person name="Frisvad J.C."/>
            <person name="Nybo J.L."/>
            <person name="Theobald S."/>
            <person name="Kildgaard S."/>
            <person name="Isbrandt T."/>
            <person name="Kuo A."/>
            <person name="Sato A."/>
            <person name="Lyhne E.K."/>
            <person name="Kogle M.E."/>
            <person name="Wiebenga A."/>
            <person name="Kun R.S."/>
            <person name="Lubbers R.J."/>
            <person name="Makela M.R."/>
            <person name="Barry K."/>
            <person name="Chovatia M."/>
            <person name="Clum A."/>
            <person name="Daum C."/>
            <person name="Haridas S."/>
            <person name="He G."/>
            <person name="LaButti K."/>
            <person name="Lipzen A."/>
            <person name="Riley R."/>
            <person name="Salamov A."/>
            <person name="Simmons B.A."/>
            <person name="Magnuson J.K."/>
            <person name="Henrissat B."/>
            <person name="Mortensen U.H."/>
            <person name="Larsen T.O."/>
            <person name="Devries R.P."/>
            <person name="Grigoriev I.V."/>
            <person name="Machida M."/>
            <person name="Baker S.E."/>
            <person name="Andersen M.R."/>
            <person name="Cantor M.N."/>
            <person name="Hua S.X."/>
        </authorList>
    </citation>
    <scope>NUCLEOTIDE SEQUENCE [LARGE SCALE GENOMIC DNA]</scope>
    <source>
        <strain evidence="3 4">CBS 119388</strain>
    </source>
</reference>
<feature type="non-terminal residue" evidence="3">
    <location>
        <position position="1"/>
    </location>
</feature>